<evidence type="ECO:0000256" key="4">
    <source>
        <dbReference type="ARBA" id="ARBA00022801"/>
    </source>
</evidence>
<organism evidence="9">
    <name type="scientific">Mustela putorius furo</name>
    <name type="common">European domestic ferret</name>
    <name type="synonym">Mustela furo</name>
    <dbReference type="NCBI Taxonomy" id="9669"/>
    <lineage>
        <taxon>Eukaryota</taxon>
        <taxon>Metazoa</taxon>
        <taxon>Chordata</taxon>
        <taxon>Craniata</taxon>
        <taxon>Vertebrata</taxon>
        <taxon>Euteleostomi</taxon>
        <taxon>Mammalia</taxon>
        <taxon>Eutheria</taxon>
        <taxon>Laurasiatheria</taxon>
        <taxon>Carnivora</taxon>
        <taxon>Caniformia</taxon>
        <taxon>Musteloidea</taxon>
        <taxon>Mustelidae</taxon>
        <taxon>Mustelinae</taxon>
        <taxon>Mustela</taxon>
    </lineage>
</organism>
<dbReference type="PANTHER" id="PTHR40141">
    <property type="entry name" value="3',5'-CYCLIC-AMP PHOSPHODIESTERASE-RELATED"/>
    <property type="match status" value="1"/>
</dbReference>
<feature type="region of interest" description="Disordered" evidence="7">
    <location>
        <begin position="56"/>
        <end position="76"/>
    </location>
</feature>
<dbReference type="GeneTree" id="ENSGT00940000155190"/>
<evidence type="ECO:0000256" key="3">
    <source>
        <dbReference type="ARBA" id="ARBA00012276"/>
    </source>
</evidence>
<evidence type="ECO:0000256" key="2">
    <source>
        <dbReference type="ARBA" id="ARBA00009517"/>
    </source>
</evidence>
<dbReference type="PANTHER" id="PTHR40141:SF2">
    <property type="entry name" value="3',5'-CYCLIC-AMP PHOSPHODIESTERASE"/>
    <property type="match status" value="1"/>
</dbReference>
<feature type="region of interest" description="Disordered" evidence="7">
    <location>
        <begin position="104"/>
        <end position="132"/>
    </location>
</feature>
<comment type="pathway">
    <text evidence="1">Purine metabolism; 3',5'-cyclic AMP degradation; AMP from 3',5'-cyclic AMP: step 1/1.</text>
</comment>
<protein>
    <recommendedName>
        <fullName evidence="3">3',5'-cyclic-AMP phosphodiesterase</fullName>
        <ecNumber evidence="3">3.1.4.53</ecNumber>
    </recommendedName>
</protein>
<evidence type="ECO:0000256" key="6">
    <source>
        <dbReference type="ARBA" id="ARBA00033681"/>
    </source>
</evidence>
<keyword evidence="5" id="KW-0114">cAMP</keyword>
<dbReference type="Pfam" id="PF18100">
    <property type="entry name" value="PDE4_UCR"/>
    <property type="match status" value="1"/>
</dbReference>
<dbReference type="GO" id="GO:0006198">
    <property type="term" value="P:cAMP catabolic process"/>
    <property type="evidence" value="ECO:0007669"/>
    <property type="project" value="UniProtKB-UniPathway"/>
</dbReference>
<accession>M3XNV4</accession>
<dbReference type="EMBL" id="AEYP01057059">
    <property type="status" value="NOT_ANNOTATED_CDS"/>
    <property type="molecule type" value="Genomic_DNA"/>
</dbReference>
<dbReference type="UniPathway" id="UPA00762">
    <property type="reaction ID" value="UER00747"/>
</dbReference>
<evidence type="ECO:0000256" key="5">
    <source>
        <dbReference type="ARBA" id="ARBA00023149"/>
    </source>
</evidence>
<dbReference type="InterPro" id="IPR040844">
    <property type="entry name" value="PDE4_UCR"/>
</dbReference>
<comment type="catalytic activity">
    <reaction evidence="6">
        <text>3',5'-cyclic AMP + H2O = AMP + H(+)</text>
        <dbReference type="Rhea" id="RHEA:25277"/>
        <dbReference type="ChEBI" id="CHEBI:15377"/>
        <dbReference type="ChEBI" id="CHEBI:15378"/>
        <dbReference type="ChEBI" id="CHEBI:58165"/>
        <dbReference type="ChEBI" id="CHEBI:456215"/>
        <dbReference type="EC" id="3.1.4.53"/>
    </reaction>
    <physiologicalReaction direction="left-to-right" evidence="6">
        <dbReference type="Rhea" id="RHEA:25278"/>
    </physiologicalReaction>
</comment>
<evidence type="ECO:0000259" key="8">
    <source>
        <dbReference type="Pfam" id="PF18100"/>
    </source>
</evidence>
<keyword evidence="4" id="KW-0378">Hydrolase</keyword>
<proteinExistence type="inferred from homology"/>
<feature type="region of interest" description="Disordered" evidence="7">
    <location>
        <begin position="1"/>
        <end position="40"/>
    </location>
</feature>
<name>M3XNV4_MUSPF</name>
<dbReference type="EMBL" id="AEYP01057058">
    <property type="status" value="NOT_ANNOTATED_CDS"/>
    <property type="molecule type" value="Genomic_DNA"/>
</dbReference>
<dbReference type="GO" id="GO:0004115">
    <property type="term" value="F:3',5'-cyclic-AMP phosphodiesterase activity"/>
    <property type="evidence" value="ECO:0007669"/>
    <property type="project" value="UniProtKB-EC"/>
</dbReference>
<dbReference type="AlphaFoldDB" id="M3XNV4"/>
<feature type="domain" description="Phosphodiesterase 4 upstream conserved regions (UCR)" evidence="8">
    <location>
        <begin position="81"/>
        <end position="130"/>
    </location>
</feature>
<sequence>MPSSSDLMSFDVENGPSPGRSPLDPQASSSSGLVLHATFPGHSQRRESFLYRSDSDYDLSPKAMSRNSSLPSEQHGDDLIVTPFAQVLASLRSVRNNFTVLTNLHGTSSKRSPAAASQPPVSRVNPQGSNAIPTRLTRGSKCSFSTFLEGRTHRRLVFLVPLEICDK</sequence>
<comment type="similarity">
    <text evidence="2">Belongs to the cyclic nucleotide phosphodiesterase family. PDE4 subfamily.</text>
</comment>
<evidence type="ECO:0000256" key="1">
    <source>
        <dbReference type="ARBA" id="ARBA00004703"/>
    </source>
</evidence>
<dbReference type="Ensembl" id="ENSMPUT00000000768.1">
    <property type="protein sequence ID" value="ENSMPUP00000000754.1"/>
    <property type="gene ID" value="ENSMPUG00000000757.1"/>
</dbReference>
<dbReference type="EC" id="3.1.4.53" evidence="3"/>
<evidence type="ECO:0000256" key="7">
    <source>
        <dbReference type="SAM" id="MobiDB-lite"/>
    </source>
</evidence>
<evidence type="ECO:0000313" key="9">
    <source>
        <dbReference type="Ensembl" id="ENSMPUP00000000754.1"/>
    </source>
</evidence>
<reference evidence="9" key="1">
    <citation type="submission" date="2024-06" db="UniProtKB">
        <authorList>
            <consortium name="Ensembl"/>
        </authorList>
    </citation>
    <scope>IDENTIFICATION</scope>
</reference>
<dbReference type="EMBL" id="AEYP01057060">
    <property type="status" value="NOT_ANNOTATED_CDS"/>
    <property type="molecule type" value="Genomic_DNA"/>
</dbReference>
<dbReference type="HOGENOM" id="CLU_1594018_0_0_1"/>